<dbReference type="SMART" id="SM00283">
    <property type="entry name" value="MA"/>
    <property type="match status" value="1"/>
</dbReference>
<dbReference type="SMART" id="SM00304">
    <property type="entry name" value="HAMP"/>
    <property type="match status" value="1"/>
</dbReference>
<evidence type="ECO:0000259" key="10">
    <source>
        <dbReference type="PROSITE" id="PS50111"/>
    </source>
</evidence>
<evidence type="ECO:0000313" key="13">
    <source>
        <dbReference type="Proteomes" id="UP000216024"/>
    </source>
</evidence>
<dbReference type="OrthoDB" id="369336at2"/>
<dbReference type="EMBL" id="NIBG01000007">
    <property type="protein sequence ID" value="PAB59552.1"/>
    <property type="molecule type" value="Genomic_DNA"/>
</dbReference>
<evidence type="ECO:0000256" key="3">
    <source>
        <dbReference type="ARBA" id="ARBA00022692"/>
    </source>
</evidence>
<keyword evidence="6 8" id="KW-0807">Transducer</keyword>
<dbReference type="SUPFAM" id="SSF103190">
    <property type="entry name" value="Sensory domain-like"/>
    <property type="match status" value="2"/>
</dbReference>
<keyword evidence="13" id="KW-1185">Reference proteome</keyword>
<dbReference type="PROSITE" id="PS50111">
    <property type="entry name" value="CHEMOTAXIS_TRANSDUC_2"/>
    <property type="match status" value="1"/>
</dbReference>
<keyword evidence="2" id="KW-1003">Cell membrane</keyword>
<dbReference type="PROSITE" id="PS50885">
    <property type="entry name" value="HAMP"/>
    <property type="match status" value="1"/>
</dbReference>
<dbReference type="Pfam" id="PF17203">
    <property type="entry name" value="sCache_3_2"/>
    <property type="match status" value="1"/>
</dbReference>
<gene>
    <name evidence="12" type="ORF">CCE28_10080</name>
</gene>
<evidence type="ECO:0000256" key="7">
    <source>
        <dbReference type="ARBA" id="ARBA00029447"/>
    </source>
</evidence>
<evidence type="ECO:0000256" key="6">
    <source>
        <dbReference type="ARBA" id="ARBA00023224"/>
    </source>
</evidence>
<evidence type="ECO:0000313" key="12">
    <source>
        <dbReference type="EMBL" id="PAB59552.1"/>
    </source>
</evidence>
<keyword evidence="4 9" id="KW-1133">Transmembrane helix</keyword>
<dbReference type="AlphaFoldDB" id="A0A267MJF9"/>
<sequence>MSKLSKNTSIKFKMLTIPLILLFIVMLSISIVTIQITKNKLMDQMKSDGIDLAKQISYEMERSSVTVDMINENVENRIRNMGNFLSNEASEINNEYLVEMAKSFQVDEINVTDADGNIIYANLSTSVGAVFGPDHISYVVLSGKQNELMEKIRKSRETNDYYKYGYVEKKNGGMIQVGILANNINELREKASPQTLVEDLSKKEGIAYAGLIDKNLKIIAHSQEDKVNTTIEDEGSKAANTGENIYVKELGNNYDISVPVYKNNVHIGALNIGLSMEDLHKTIQKMMINIFMIALIAFLIMAFIFYRISNSIVKRVMTLVDQAKMIGQGQLDIEIPIESNDELGILASTFNHMVGNLKNTIGSMKEQAYKTEEISSQLTSNAEEITASSENIASSIQGITQGTTSQEESLTEINNTLYVFSKELNDIIQAIKDVDGNSKEINTMAVKNNGHMERMIDSVSEMRNSFNDFAQKISKLGENIYQINEITNIINDIAEQTNLLALNAAIEAARAGEEGKGFAVVAEEIRKLAEQTKNSSQNINVLVENISNDTHVIVETTNIMNGELENQGTVMDVVIGSFKNIIGAINEIIPKIEGVNISTSNIEDEKNTILEKVKESTSIAEEISAASEEIAASSQQMNASMEEVSATAQTLSDMTLEMKEQVNEFKL</sequence>
<comment type="similarity">
    <text evidence="7">Belongs to the methyl-accepting chemotaxis (MCP) protein family.</text>
</comment>
<evidence type="ECO:0000256" key="5">
    <source>
        <dbReference type="ARBA" id="ARBA00023136"/>
    </source>
</evidence>
<keyword evidence="5 9" id="KW-0472">Membrane</keyword>
<dbReference type="GO" id="GO:0005886">
    <property type="term" value="C:plasma membrane"/>
    <property type="evidence" value="ECO:0007669"/>
    <property type="project" value="UniProtKB-SubCell"/>
</dbReference>
<organism evidence="12 13">
    <name type="scientific">Anaeromicrobium sediminis</name>
    <dbReference type="NCBI Taxonomy" id="1478221"/>
    <lineage>
        <taxon>Bacteria</taxon>
        <taxon>Bacillati</taxon>
        <taxon>Bacillota</taxon>
        <taxon>Clostridia</taxon>
        <taxon>Peptostreptococcales</taxon>
        <taxon>Thermotaleaceae</taxon>
        <taxon>Anaeromicrobium</taxon>
    </lineage>
</organism>
<dbReference type="CDD" id="cd06225">
    <property type="entry name" value="HAMP"/>
    <property type="match status" value="1"/>
</dbReference>
<feature type="transmembrane region" description="Helical" evidence="9">
    <location>
        <begin position="286"/>
        <end position="306"/>
    </location>
</feature>
<dbReference type="SUPFAM" id="SSF58104">
    <property type="entry name" value="Methyl-accepting chemotaxis protein (MCP) signaling domain"/>
    <property type="match status" value="1"/>
</dbReference>
<dbReference type="Proteomes" id="UP000216024">
    <property type="component" value="Unassembled WGS sequence"/>
</dbReference>
<dbReference type="PANTHER" id="PTHR32089:SF112">
    <property type="entry name" value="LYSOZYME-LIKE PROTEIN-RELATED"/>
    <property type="match status" value="1"/>
</dbReference>
<evidence type="ECO:0008006" key="14">
    <source>
        <dbReference type="Google" id="ProtNLM"/>
    </source>
</evidence>
<accession>A0A267MJF9</accession>
<proteinExistence type="inferred from homology"/>
<dbReference type="Gene3D" id="6.10.340.10">
    <property type="match status" value="1"/>
</dbReference>
<name>A0A267MJF9_9FIRM</name>
<evidence type="ECO:0000256" key="1">
    <source>
        <dbReference type="ARBA" id="ARBA00004651"/>
    </source>
</evidence>
<evidence type="ECO:0000259" key="11">
    <source>
        <dbReference type="PROSITE" id="PS50885"/>
    </source>
</evidence>
<dbReference type="RefSeq" id="WP_095133536.1">
    <property type="nucleotide sequence ID" value="NZ_NIBG01000007.1"/>
</dbReference>
<keyword evidence="3 9" id="KW-0812">Transmembrane</keyword>
<comment type="subcellular location">
    <subcellularLocation>
        <location evidence="1">Cell membrane</location>
        <topology evidence="1">Multi-pass membrane protein</topology>
    </subcellularLocation>
</comment>
<protein>
    <recommendedName>
        <fullName evidence="14">Methyl-accepting chemotaxis protein</fullName>
    </recommendedName>
</protein>
<dbReference type="Gene3D" id="1.10.287.950">
    <property type="entry name" value="Methyl-accepting chemotaxis protein"/>
    <property type="match status" value="1"/>
</dbReference>
<evidence type="ECO:0000256" key="2">
    <source>
        <dbReference type="ARBA" id="ARBA00022475"/>
    </source>
</evidence>
<dbReference type="InterPro" id="IPR003660">
    <property type="entry name" value="HAMP_dom"/>
</dbReference>
<dbReference type="Pfam" id="PF00672">
    <property type="entry name" value="HAMP"/>
    <property type="match status" value="1"/>
</dbReference>
<feature type="domain" description="HAMP" evidence="11">
    <location>
        <begin position="310"/>
        <end position="362"/>
    </location>
</feature>
<reference evidence="12 13" key="1">
    <citation type="submission" date="2017-06" db="EMBL/GenBank/DDBJ databases">
        <title>Draft genome sequence of anaerobic fermentative bacterium Anaeromicrobium sediminis DY2726D isolated from West Pacific Ocean sediments.</title>
        <authorList>
            <person name="Zeng X."/>
        </authorList>
    </citation>
    <scope>NUCLEOTIDE SEQUENCE [LARGE SCALE GENOMIC DNA]</scope>
    <source>
        <strain evidence="12 13">DY2726D</strain>
    </source>
</reference>
<dbReference type="Gene3D" id="3.30.450.20">
    <property type="entry name" value="PAS domain"/>
    <property type="match status" value="1"/>
</dbReference>
<dbReference type="Pfam" id="PF00015">
    <property type="entry name" value="MCPsignal"/>
    <property type="match status" value="1"/>
</dbReference>
<dbReference type="PANTHER" id="PTHR32089">
    <property type="entry name" value="METHYL-ACCEPTING CHEMOTAXIS PROTEIN MCPB"/>
    <property type="match status" value="1"/>
</dbReference>
<evidence type="ECO:0000256" key="4">
    <source>
        <dbReference type="ARBA" id="ARBA00022989"/>
    </source>
</evidence>
<dbReference type="InterPro" id="IPR004089">
    <property type="entry name" value="MCPsignal_dom"/>
</dbReference>
<comment type="caution">
    <text evidence="12">The sequence shown here is derived from an EMBL/GenBank/DDBJ whole genome shotgun (WGS) entry which is preliminary data.</text>
</comment>
<evidence type="ECO:0000256" key="9">
    <source>
        <dbReference type="SAM" id="Phobius"/>
    </source>
</evidence>
<dbReference type="GO" id="GO:0007165">
    <property type="term" value="P:signal transduction"/>
    <property type="evidence" value="ECO:0007669"/>
    <property type="project" value="UniProtKB-KW"/>
</dbReference>
<feature type="domain" description="Methyl-accepting transducer" evidence="10">
    <location>
        <begin position="381"/>
        <end position="631"/>
    </location>
</feature>
<evidence type="ECO:0000256" key="8">
    <source>
        <dbReference type="PROSITE-ProRule" id="PRU00284"/>
    </source>
</evidence>
<dbReference type="InterPro" id="IPR033463">
    <property type="entry name" value="sCache_3"/>
</dbReference>
<feature type="transmembrane region" description="Helical" evidence="9">
    <location>
        <begin position="15"/>
        <end position="36"/>
    </location>
</feature>
<dbReference type="InterPro" id="IPR029151">
    <property type="entry name" value="Sensor-like_sf"/>
</dbReference>